<protein>
    <recommendedName>
        <fullName evidence="4">YcxB-like protein domain-containing protein</fullName>
    </recommendedName>
</protein>
<reference evidence="2 3" key="1">
    <citation type="submission" date="2022-11" db="EMBL/GenBank/DDBJ databases">
        <title>Minimal conservation of predation-associated metabolite biosynthetic gene clusters underscores biosynthetic potential of Myxococcota including descriptions for ten novel species: Archangium lansinium sp. nov., Myxococcus landrumus sp. nov., Nannocystis bai.</title>
        <authorList>
            <person name="Ahearne A."/>
            <person name="Stevens C."/>
            <person name="Phillips K."/>
        </authorList>
    </citation>
    <scope>NUCLEOTIDE SEQUENCE [LARGE SCALE GENOMIC DNA]</scope>
    <source>
        <strain evidence="2 3">MIWBW</strain>
    </source>
</reference>
<gene>
    <name evidence="2" type="ORF">OV287_15785</name>
</gene>
<evidence type="ECO:0008006" key="4">
    <source>
        <dbReference type="Google" id="ProtNLM"/>
    </source>
</evidence>
<keyword evidence="1" id="KW-1133">Transmembrane helix</keyword>
<keyword evidence="1" id="KW-0812">Transmembrane</keyword>
<comment type="caution">
    <text evidence="2">The sequence shown here is derived from an EMBL/GenBank/DDBJ whole genome shotgun (WGS) entry which is preliminary data.</text>
</comment>
<organism evidence="2 3">
    <name type="scientific">Archangium lansingense</name>
    <dbReference type="NCBI Taxonomy" id="2995310"/>
    <lineage>
        <taxon>Bacteria</taxon>
        <taxon>Pseudomonadati</taxon>
        <taxon>Myxococcota</taxon>
        <taxon>Myxococcia</taxon>
        <taxon>Myxococcales</taxon>
        <taxon>Cystobacterineae</taxon>
        <taxon>Archangiaceae</taxon>
        <taxon>Archangium</taxon>
    </lineage>
</organism>
<sequence>MELPFQLQYSLSRRQRLIPHLVIWAPYLPAVGFLSIVVYLLTVQVSPWWALLSLWCLWLVRGFMVGLTDVALRPLRHMDVVIQERGLGFLRGNERWWIFLDGIINFGQIIEDTWTLQHYNGVVIHIPVDAITPEQVEFLQAAAARRRLPMAAPANASAQGAGENRTSTQ</sequence>
<feature type="transmembrane region" description="Helical" evidence="1">
    <location>
        <begin position="21"/>
        <end position="42"/>
    </location>
</feature>
<proteinExistence type="predicted"/>
<dbReference type="Proteomes" id="UP001207654">
    <property type="component" value="Unassembled WGS sequence"/>
</dbReference>
<accession>A0ABT4A2Q8</accession>
<evidence type="ECO:0000313" key="2">
    <source>
        <dbReference type="EMBL" id="MCY1075935.1"/>
    </source>
</evidence>
<name>A0ABT4A2Q8_9BACT</name>
<dbReference type="RefSeq" id="WP_267534847.1">
    <property type="nucleotide sequence ID" value="NZ_JAPNKA010000001.1"/>
</dbReference>
<keyword evidence="1" id="KW-0472">Membrane</keyword>
<dbReference type="EMBL" id="JAPNKA010000001">
    <property type="protein sequence ID" value="MCY1075935.1"/>
    <property type="molecule type" value="Genomic_DNA"/>
</dbReference>
<evidence type="ECO:0000256" key="1">
    <source>
        <dbReference type="SAM" id="Phobius"/>
    </source>
</evidence>
<feature type="transmembrane region" description="Helical" evidence="1">
    <location>
        <begin position="48"/>
        <end position="68"/>
    </location>
</feature>
<evidence type="ECO:0000313" key="3">
    <source>
        <dbReference type="Proteomes" id="UP001207654"/>
    </source>
</evidence>
<keyword evidence="3" id="KW-1185">Reference proteome</keyword>